<dbReference type="PROSITE" id="PS00107">
    <property type="entry name" value="PROTEIN_KINASE_ATP"/>
    <property type="match status" value="1"/>
</dbReference>
<dbReference type="PANTHER" id="PTHR44329">
    <property type="entry name" value="SERINE/THREONINE-PROTEIN KINASE TNNI3K-RELATED"/>
    <property type="match status" value="1"/>
</dbReference>
<evidence type="ECO:0000313" key="5">
    <source>
        <dbReference type="Proteomes" id="UP001491310"/>
    </source>
</evidence>
<gene>
    <name evidence="4" type="ORF">WJX75_001552</name>
</gene>
<keyword evidence="1" id="KW-0067">ATP-binding</keyword>
<dbReference type="InterPro" id="IPR017441">
    <property type="entry name" value="Protein_kinase_ATP_BS"/>
</dbReference>
<comment type="caution">
    <text evidence="4">The sequence shown here is derived from an EMBL/GenBank/DDBJ whole genome shotgun (WGS) entry which is preliminary data.</text>
</comment>
<dbReference type="Proteomes" id="UP001491310">
    <property type="component" value="Unassembled WGS sequence"/>
</dbReference>
<reference evidence="4 5" key="1">
    <citation type="journal article" date="2024" name="Nat. Commun.">
        <title>Phylogenomics reveals the evolutionary origins of lichenization in chlorophyte algae.</title>
        <authorList>
            <person name="Puginier C."/>
            <person name="Libourel C."/>
            <person name="Otte J."/>
            <person name="Skaloud P."/>
            <person name="Haon M."/>
            <person name="Grisel S."/>
            <person name="Petersen M."/>
            <person name="Berrin J.G."/>
            <person name="Delaux P.M."/>
            <person name="Dal Grande F."/>
            <person name="Keller J."/>
        </authorList>
    </citation>
    <scope>NUCLEOTIDE SEQUENCE [LARGE SCALE GENOMIC DNA]</scope>
    <source>
        <strain evidence="4 5">SAG 216-7</strain>
    </source>
</reference>
<dbReference type="InterPro" id="IPR029016">
    <property type="entry name" value="GAF-like_dom_sf"/>
</dbReference>
<evidence type="ECO:0000256" key="2">
    <source>
        <dbReference type="SAM" id="MobiDB-lite"/>
    </source>
</evidence>
<dbReference type="InterPro" id="IPR051681">
    <property type="entry name" value="Ser/Thr_Kinases-Pseudokinases"/>
</dbReference>
<keyword evidence="5" id="KW-1185">Reference proteome</keyword>
<evidence type="ECO:0000313" key="4">
    <source>
        <dbReference type="EMBL" id="KAK9915615.1"/>
    </source>
</evidence>
<dbReference type="InterPro" id="IPR000719">
    <property type="entry name" value="Prot_kinase_dom"/>
</dbReference>
<dbReference type="Gene3D" id="3.30.450.40">
    <property type="match status" value="1"/>
</dbReference>
<keyword evidence="1" id="KW-0547">Nucleotide-binding</keyword>
<feature type="domain" description="Protein kinase" evidence="3">
    <location>
        <begin position="390"/>
        <end position="697"/>
    </location>
</feature>
<dbReference type="EMBL" id="JALJOT010000004">
    <property type="protein sequence ID" value="KAK9915615.1"/>
    <property type="molecule type" value="Genomic_DNA"/>
</dbReference>
<dbReference type="Gene3D" id="1.10.510.10">
    <property type="entry name" value="Transferase(Phosphotransferase) domain 1"/>
    <property type="match status" value="1"/>
</dbReference>
<dbReference type="SUPFAM" id="SSF55781">
    <property type="entry name" value="GAF domain-like"/>
    <property type="match status" value="1"/>
</dbReference>
<feature type="compositionally biased region" description="Low complexity" evidence="2">
    <location>
        <begin position="55"/>
        <end position="69"/>
    </location>
</feature>
<feature type="region of interest" description="Disordered" evidence="2">
    <location>
        <begin position="1"/>
        <end position="69"/>
    </location>
</feature>
<dbReference type="InterPro" id="IPR001245">
    <property type="entry name" value="Ser-Thr/Tyr_kinase_cat_dom"/>
</dbReference>
<feature type="compositionally biased region" description="Polar residues" evidence="2">
    <location>
        <begin position="31"/>
        <end position="54"/>
    </location>
</feature>
<dbReference type="Pfam" id="PF07714">
    <property type="entry name" value="PK_Tyr_Ser-Thr"/>
    <property type="match status" value="2"/>
</dbReference>
<sequence length="718" mass="77407">MGGCASAPARDTEQNSGIKVAKPEVSAEPAQYTNGRPGSLESESTTTEIRQQGVASSSGSSSAADASEAASAARISVPAAGASGRGMEQPPEPSVDHILGLAMSVFRTDSVLLHLRDGDQVFARGGNEIFSPGIRAATCRLLEPAQRGISVVEDFPADPRVKDRPDIMQEVKFFAATPLVAANGYRLGSLCLCHSKPHKFDMTTQLIIGSMADLMVREIWGAYEHAHRQRIMQLIRVVECYSEPLLFVEASQTQPWRLLHLNDAAISTTGLDISEAAEKPFWDVFKGVEESNALKMKSVAEQSACGQEFALQAMQASSAEASAAVPFALVFRPAAMEALADGEQDSSAETEKEKQRPISNAGRHYYFVGVRLDADAALTSAAERSPFVGLQLGLLLGKGAYGRVYKGYYHGKVIAVKVCDSNKVRRNKEGVPIEADVTAHLAHPNLVRTIKTASAFREPLHKLDWEVTQDGGNTASPPEEAESPAKSAVNSPGKEEKPVEETWLLLEYCDQGSFIDAVVGGWFRVAAGGPPNLAMVVTTAFEIASGMAHLHSRGIVHGDLSSCNVLLTSYSANPHGFCAKVSDFGLARDMDVTSRIETKTTGTVTHMPPEVLSHGIISKSADVFAFGVLLWEMLSGERAWDKQTPAQVMLAVALQQNMLTLPPTCLPELNRLGERCLSYHPQDRPTFLEVQRNLKALQSCASADDRMYLGARAFSCPH</sequence>
<dbReference type="InterPro" id="IPR008266">
    <property type="entry name" value="Tyr_kinase_AS"/>
</dbReference>
<organism evidence="4 5">
    <name type="scientific">Coccomyxa subellipsoidea</name>
    <dbReference type="NCBI Taxonomy" id="248742"/>
    <lineage>
        <taxon>Eukaryota</taxon>
        <taxon>Viridiplantae</taxon>
        <taxon>Chlorophyta</taxon>
        <taxon>core chlorophytes</taxon>
        <taxon>Trebouxiophyceae</taxon>
        <taxon>Trebouxiophyceae incertae sedis</taxon>
        <taxon>Coccomyxaceae</taxon>
        <taxon>Coccomyxa</taxon>
    </lineage>
</organism>
<feature type="binding site" evidence="1">
    <location>
        <position position="417"/>
    </location>
    <ligand>
        <name>ATP</name>
        <dbReference type="ChEBI" id="CHEBI:30616"/>
    </ligand>
</feature>
<dbReference type="InterPro" id="IPR011009">
    <property type="entry name" value="Kinase-like_dom_sf"/>
</dbReference>
<dbReference type="PROSITE" id="PS00109">
    <property type="entry name" value="PROTEIN_KINASE_TYR"/>
    <property type="match status" value="1"/>
</dbReference>
<dbReference type="SUPFAM" id="SSF56112">
    <property type="entry name" value="Protein kinase-like (PK-like)"/>
    <property type="match status" value="1"/>
</dbReference>
<dbReference type="PANTHER" id="PTHR44329:SF214">
    <property type="entry name" value="PROTEIN KINASE DOMAIN-CONTAINING PROTEIN"/>
    <property type="match status" value="1"/>
</dbReference>
<evidence type="ECO:0000256" key="1">
    <source>
        <dbReference type="PROSITE-ProRule" id="PRU10141"/>
    </source>
</evidence>
<feature type="region of interest" description="Disordered" evidence="2">
    <location>
        <begin position="468"/>
        <end position="495"/>
    </location>
</feature>
<proteinExistence type="predicted"/>
<evidence type="ECO:0000259" key="3">
    <source>
        <dbReference type="PROSITE" id="PS50011"/>
    </source>
</evidence>
<dbReference type="PROSITE" id="PS50011">
    <property type="entry name" value="PROTEIN_KINASE_DOM"/>
    <property type="match status" value="1"/>
</dbReference>
<accession>A0ABR2YV73</accession>
<name>A0ABR2YV73_9CHLO</name>
<dbReference type="Gene3D" id="3.30.200.20">
    <property type="entry name" value="Phosphorylase Kinase, domain 1"/>
    <property type="match status" value="1"/>
</dbReference>
<protein>
    <recommendedName>
        <fullName evidence="3">Protein kinase domain-containing protein</fullName>
    </recommendedName>
</protein>